<reference evidence="1" key="1">
    <citation type="journal article" date="2014" name="Front. Microbiol.">
        <title>High frequency of phylogenetically diverse reductive dehalogenase-homologous genes in deep subseafloor sedimentary metagenomes.</title>
        <authorList>
            <person name="Kawai M."/>
            <person name="Futagami T."/>
            <person name="Toyoda A."/>
            <person name="Takaki Y."/>
            <person name="Nishi S."/>
            <person name="Hori S."/>
            <person name="Arai W."/>
            <person name="Tsubouchi T."/>
            <person name="Morono Y."/>
            <person name="Uchiyama I."/>
            <person name="Ito T."/>
            <person name="Fujiyama A."/>
            <person name="Inagaki F."/>
            <person name="Takami H."/>
        </authorList>
    </citation>
    <scope>NUCLEOTIDE SEQUENCE</scope>
    <source>
        <strain evidence="1">Expedition CK06-06</strain>
    </source>
</reference>
<dbReference type="EMBL" id="BARS01031768">
    <property type="protein sequence ID" value="GAG21871.1"/>
    <property type="molecule type" value="Genomic_DNA"/>
</dbReference>
<protein>
    <submittedName>
        <fullName evidence="1">Uncharacterized protein</fullName>
    </submittedName>
</protein>
<gene>
    <name evidence="1" type="ORF">S01H1_49390</name>
</gene>
<proteinExistence type="predicted"/>
<organism evidence="1">
    <name type="scientific">marine sediment metagenome</name>
    <dbReference type="NCBI Taxonomy" id="412755"/>
    <lineage>
        <taxon>unclassified sequences</taxon>
        <taxon>metagenomes</taxon>
        <taxon>ecological metagenomes</taxon>
    </lineage>
</organism>
<dbReference type="AlphaFoldDB" id="X0XA92"/>
<name>X0XA92_9ZZZZ</name>
<accession>X0XA92</accession>
<sequence>MAGSDVKVIWDGDPNRVLRALEKIAANTDKVNKKLAAQAKASKVAGKEGETAFAKAGKSILAMGAALVTVRGAVQGVRGIYSAWLQDVQATAELTRGIADDYRTLAIMKGQQWPGFKQALEPMVTGYAG</sequence>
<comment type="caution">
    <text evidence="1">The sequence shown here is derived from an EMBL/GenBank/DDBJ whole genome shotgun (WGS) entry which is preliminary data.</text>
</comment>
<feature type="non-terminal residue" evidence="1">
    <location>
        <position position="129"/>
    </location>
</feature>
<evidence type="ECO:0000313" key="1">
    <source>
        <dbReference type="EMBL" id="GAG21871.1"/>
    </source>
</evidence>